<dbReference type="EMBL" id="RBQF01000030">
    <property type="protein sequence ID" value="RMP14556.1"/>
    <property type="molecule type" value="Genomic_DNA"/>
</dbReference>
<protein>
    <submittedName>
        <fullName evidence="2">Uncharacterized protein</fullName>
    </submittedName>
</protein>
<keyword evidence="3" id="KW-1185">Reference proteome</keyword>
<evidence type="ECO:0000256" key="1">
    <source>
        <dbReference type="SAM" id="MobiDB-lite"/>
    </source>
</evidence>
<name>A0A3M4B7T9_PSEMA</name>
<dbReference type="AlphaFoldDB" id="A0A3M4B7T9"/>
<organism evidence="2 3">
    <name type="scientific">Pseudomonas marginalis pv. marginalis</name>
    <dbReference type="NCBI Taxonomy" id="97473"/>
    <lineage>
        <taxon>Bacteria</taxon>
        <taxon>Pseudomonadati</taxon>
        <taxon>Pseudomonadota</taxon>
        <taxon>Gammaproteobacteria</taxon>
        <taxon>Pseudomonadales</taxon>
        <taxon>Pseudomonadaceae</taxon>
        <taxon>Pseudomonas</taxon>
    </lineage>
</organism>
<feature type="region of interest" description="Disordered" evidence="1">
    <location>
        <begin position="82"/>
        <end position="108"/>
    </location>
</feature>
<comment type="caution">
    <text evidence="2">The sequence shown here is derived from an EMBL/GenBank/DDBJ whole genome shotgun (WGS) entry which is preliminary data.</text>
</comment>
<evidence type="ECO:0000313" key="3">
    <source>
        <dbReference type="Proteomes" id="UP000276587"/>
    </source>
</evidence>
<proteinExistence type="predicted"/>
<dbReference type="Proteomes" id="UP000276587">
    <property type="component" value="Unassembled WGS sequence"/>
</dbReference>
<accession>A0A3M4B7T9</accession>
<feature type="compositionally biased region" description="Basic and acidic residues" evidence="1">
    <location>
        <begin position="86"/>
        <end position="107"/>
    </location>
</feature>
<evidence type="ECO:0000313" key="2">
    <source>
        <dbReference type="EMBL" id="RMP14556.1"/>
    </source>
</evidence>
<reference evidence="2 3" key="1">
    <citation type="submission" date="2018-08" db="EMBL/GenBank/DDBJ databases">
        <title>Recombination of ecologically and evolutionarily significant loci maintains genetic cohesion in the Pseudomonas syringae species complex.</title>
        <authorList>
            <person name="Dillon M."/>
            <person name="Thakur S."/>
            <person name="Almeida R.N.D."/>
            <person name="Weir B.S."/>
            <person name="Guttman D.S."/>
        </authorList>
    </citation>
    <scope>NUCLEOTIDE SEQUENCE [LARGE SCALE GENOMIC DNA]</scope>
    <source>
        <strain evidence="2 3">ICMP 3555</strain>
    </source>
</reference>
<sequence length="807" mass="87714">MPASGLVHVVRHLAVDLGGVLQVGRGRADMLDQLADRREKLVEPAGQFGGFIFALYLQFVAQVAFTLGDGLQAGADLADGFDDDLGERRRDQPEDQHQHADDGRGEVGHAGGFGHDFTVFDQPDIAPAEAGRGPHVGHVAHAVDHHFRGALRGVGQMRIRGAQVLERLEAVGGVTRVYQHHAVFDQHHIAAFSQLDAFDQFGEVLQRHADHEYALGLAVVQQRPRGAHQCHVVFVVVVSGGAHGLAGAGHRGLVPRAGAWVVLGQLRVIRPFGVGAVFQADGEDRRRRVRGTKARETVDHGLRLGRHRLAGRVGGLVVFQRVHRRVYRVGGHLIDVLQCAVEELPDVAIDLADFTGAAIDELIHGLGARVHDRDHRHEAYRDKSDRDECQYQLIFYFHRDDHQRRGRPNRRFQSIKYGDSLFLLFRPDTGKSLGFFVHNTKCLLFCIQSVHITQITLLLAQVPPVLHGAFHAKPAVGLRHLAQGLVDVFGHMAGVAADVQLCAVLQPAPQFGALFADAVLHVDLLRLIAGERQAQVGEQAVALHTLQFVLIIEVAGRVLFTEEQPVASLMAQRPAFLQEGAERCDAGAGADHDHRHLAVAGGAEVLGRLHEQRHFSVADTVGQEGRGHAFAFAIAHGGHGEVHLLRVRLGTRGDRIQTRLQALERAQQFVRRALDRVFLQHVRQLPAPQPVIQLGLVLGVEQVLEARVGAALGDEGQGIAAGPGDFEMLGERLLQGHIAESVDVHAGTGAQAGQVEQFADQFGAVARPHAQRVTGFISQPGVGQVQGELAGLLVRALRVQVPVEQQA</sequence>
<gene>
    <name evidence="2" type="ORF">ALQ29_05568</name>
</gene>